<accession>A0ABT4IMD3</accession>
<comment type="caution">
    <text evidence="1">The sequence shown here is derived from an EMBL/GenBank/DDBJ whole genome shotgun (WGS) entry which is preliminary data.</text>
</comment>
<organism evidence="1 2">
    <name type="scientific">Methanocorpusculum vombati</name>
    <dbReference type="NCBI Taxonomy" id="3002864"/>
    <lineage>
        <taxon>Archaea</taxon>
        <taxon>Methanobacteriati</taxon>
        <taxon>Methanobacteriota</taxon>
        <taxon>Stenosarchaea group</taxon>
        <taxon>Methanomicrobia</taxon>
        <taxon>Methanomicrobiales</taxon>
        <taxon>Methanocorpusculaceae</taxon>
        <taxon>Methanocorpusculum</taxon>
    </lineage>
</organism>
<evidence type="ECO:0000313" key="2">
    <source>
        <dbReference type="Proteomes" id="UP001141336"/>
    </source>
</evidence>
<reference evidence="1" key="1">
    <citation type="submission" date="2022-12" db="EMBL/GenBank/DDBJ databases">
        <title>Isolation and characterisation of novel Methanocorpusculum spp. from native Australian herbivores indicates the genus is ancestrally host-associated.</title>
        <authorList>
            <person name="Volmer J.G."/>
            <person name="Soo R.M."/>
            <person name="Evans P.N."/>
            <person name="Hoedt E.C."/>
            <person name="Astorga Alsina A.L."/>
            <person name="Woodcroft B.J."/>
            <person name="Tyson G.W."/>
            <person name="Hugenholtz P."/>
            <person name="Morrison M."/>
        </authorList>
    </citation>
    <scope>NUCLEOTIDE SEQUENCE</scope>
    <source>
        <strain evidence="1">CW153</strain>
    </source>
</reference>
<dbReference type="EMBL" id="JAPTGC010000007">
    <property type="protein sequence ID" value="MCZ0862919.1"/>
    <property type="molecule type" value="Genomic_DNA"/>
</dbReference>
<protein>
    <submittedName>
        <fullName evidence="1">Uncharacterized protein</fullName>
    </submittedName>
</protein>
<keyword evidence="2" id="KW-1185">Reference proteome</keyword>
<gene>
    <name evidence="1" type="ORF">O0S09_06595</name>
</gene>
<dbReference type="RefSeq" id="WP_268923175.1">
    <property type="nucleotide sequence ID" value="NZ_JAPTGC010000007.1"/>
</dbReference>
<sequence>MECCDAAAGQATDAEHILGRDALYTLCRKTDPARTASLTIVTIGDLAGILSPAELEPFLHTDQKPARPVILRRETA</sequence>
<name>A0ABT4IMD3_9EURY</name>
<dbReference type="Proteomes" id="UP001141336">
    <property type="component" value="Unassembled WGS sequence"/>
</dbReference>
<evidence type="ECO:0000313" key="1">
    <source>
        <dbReference type="EMBL" id="MCZ0862919.1"/>
    </source>
</evidence>
<proteinExistence type="predicted"/>